<keyword evidence="2" id="KW-1185">Reference proteome</keyword>
<sequence>MNLIEAVIKKVIKRREFNSTIEWNLDNNDELYNIDFIEFECITEDMGGCQKELLIYKKSECRDIKEGYVFLH</sequence>
<name>A0ABX2TYI6_CLOLD</name>
<dbReference type="EMBL" id="LITS01000001">
    <property type="protein sequence ID" value="OAA89432.1"/>
    <property type="molecule type" value="Genomic_DNA"/>
</dbReference>
<dbReference type="Proteomes" id="UP000077020">
    <property type="component" value="Unassembled WGS sequence"/>
</dbReference>
<dbReference type="RefSeq" id="WP_041705200.1">
    <property type="nucleotide sequence ID" value="NC_014328.1"/>
</dbReference>
<gene>
    <name evidence="1" type="ORF">WX45_01264</name>
</gene>
<accession>A0ABX2TYI6</accession>
<evidence type="ECO:0000313" key="2">
    <source>
        <dbReference type="Proteomes" id="UP000077020"/>
    </source>
</evidence>
<organism evidence="1 2">
    <name type="scientific">Clostridium ljungdahlii (strain ATCC 55383 / DSM 13528 / PETC)</name>
    <dbReference type="NCBI Taxonomy" id="748727"/>
    <lineage>
        <taxon>Bacteria</taxon>
        <taxon>Bacillati</taxon>
        <taxon>Bacillota</taxon>
        <taxon>Clostridia</taxon>
        <taxon>Eubacteriales</taxon>
        <taxon>Clostridiaceae</taxon>
        <taxon>Clostridium</taxon>
    </lineage>
</organism>
<proteinExistence type="predicted"/>
<reference evidence="1 2" key="1">
    <citation type="journal article" date="2016" name="Biotechnol. Bioeng.">
        <title>Traits of selected Clostridium strains for syngas fermentation to ethanol.</title>
        <authorList>
            <person name="Martin M.E."/>
            <person name="Richter H."/>
            <person name="Saha S."/>
            <person name="Angenent L.T."/>
        </authorList>
    </citation>
    <scope>NUCLEOTIDE SEQUENCE [LARGE SCALE GENOMIC DNA]</scope>
    <source>
        <strain evidence="1 2">PETC</strain>
    </source>
</reference>
<protein>
    <submittedName>
        <fullName evidence="1">Uncharacterized protein</fullName>
    </submittedName>
</protein>
<evidence type="ECO:0000313" key="1">
    <source>
        <dbReference type="EMBL" id="OAA89432.1"/>
    </source>
</evidence>
<comment type="caution">
    <text evidence="1">The sequence shown here is derived from an EMBL/GenBank/DDBJ whole genome shotgun (WGS) entry which is preliminary data.</text>
</comment>